<dbReference type="Gene3D" id="1.20.5.4130">
    <property type="match status" value="1"/>
</dbReference>
<keyword evidence="5" id="KW-0067">ATP-binding</keyword>
<dbReference type="Gene3D" id="1.10.8.430">
    <property type="entry name" value="Helical domain of apoptotic protease-activating factors"/>
    <property type="match status" value="1"/>
</dbReference>
<evidence type="ECO:0000259" key="9">
    <source>
        <dbReference type="Pfam" id="PF23559"/>
    </source>
</evidence>
<dbReference type="EMBL" id="OIVN01000860">
    <property type="protein sequence ID" value="SPC86577.1"/>
    <property type="molecule type" value="Genomic_DNA"/>
</dbReference>
<sequence length="824" mass="92686">MVSFVVQSLLSAFLQVLFDRLASRQFMGFFRGRDFDGTLFDRLKTVLLTVNAVLSDAEEKQITNLAVKDWFNELKDAVYHADDLLDEIDTKALRREVEARAKVNGKAKLKGKQVLDQLYTHNPCNGDKESTSKLDKYIESRLQRIVERLECLANQRDLLNLKGSEREKPPPMLPTTSLVNEFEVFGGDSDKEELIKFLLADSPQENKIPLIAIVGIGGVGKTTLAQLLYNDSRVKQSFELRAWAYVSEEFNVSKITRTIYESVSSEDCHVKDLDVLQKFINWDLLSSPLKVGADGSRIIVTTRNQGVASIMRADTYPLLHLSDDVCWSLFARHAFRTSNFEGHETLIKIGRDIVRKCSGLPLAAKTLGCLLHSKVEEKEWRRILDSKIWDLPNDKSSILPTLRLSYYHLPSHLKQCFAYCSIFPKGYEFEKEKLILLWMAEGFLQQPKGKETMEEVGDVYFCEALIKTLLLSRCRYLTVLPTNMGNLINLRHLDVSGTSLIELPPEFGRLKSLQVLTDFVVSRDSGSKISELGRLSHLHGTLSISKLESIVDATDASEVNLKKILDNLRPHQNLKKLTIENYGGTRFPNWLGDSIFSNMVILRLSQCRNCTSLPSLGQLSSLQELYIEKMGGLQTLGSGFCGNGCLPCLQKLELSNCPKLSQFSEFNLPLNLKSLFITNCNNLTPKREWGLQGMVSLTCFEIEGGCSNLKSFPEEGLLPNTLTSLRISRLPNLESLDKGLQDLTSLETLDINGCEKLKLIPAEGLPTTLTSLFITECLLLGPRCQEGGVDRPKISRIANIHIPHNYSRSDANHSPFQPFPMLLL</sequence>
<dbReference type="InterPro" id="IPR032675">
    <property type="entry name" value="LRR_dom_sf"/>
</dbReference>
<dbReference type="InterPro" id="IPR002182">
    <property type="entry name" value="NB-ARC"/>
</dbReference>
<reference evidence="11" key="1">
    <citation type="submission" date="2018-02" db="EMBL/GenBank/DDBJ databases">
        <authorList>
            <person name="Cohen D.B."/>
            <person name="Kent A.D."/>
        </authorList>
    </citation>
    <scope>NUCLEOTIDE SEQUENCE</scope>
</reference>
<keyword evidence="6" id="KW-0732">Signal</keyword>
<feature type="chain" id="PRO_5014854257" description="NB-ARC domain-containing protein" evidence="6">
    <location>
        <begin position="24"/>
        <end position="824"/>
    </location>
</feature>
<keyword evidence="3" id="KW-0547">Nucleotide-binding</keyword>
<dbReference type="Pfam" id="PF18052">
    <property type="entry name" value="Rx_N"/>
    <property type="match status" value="1"/>
</dbReference>
<dbReference type="InterPro" id="IPR058922">
    <property type="entry name" value="WHD_DRP"/>
</dbReference>
<keyword evidence="4" id="KW-0611">Plant defense</keyword>
<dbReference type="AlphaFoldDB" id="A0A2N9F6M4"/>
<dbReference type="Gene3D" id="3.40.50.300">
    <property type="entry name" value="P-loop containing nucleotide triphosphate hydrolases"/>
    <property type="match status" value="1"/>
</dbReference>
<dbReference type="PANTHER" id="PTHR36766">
    <property type="entry name" value="PLANT BROAD-SPECTRUM MILDEW RESISTANCE PROTEIN RPW8"/>
    <property type="match status" value="1"/>
</dbReference>
<proteinExistence type="predicted"/>
<dbReference type="Pfam" id="PF23559">
    <property type="entry name" value="WHD_DRP"/>
    <property type="match status" value="1"/>
</dbReference>
<gene>
    <name evidence="11" type="ORF">FSB_LOCUS14459</name>
</gene>
<protein>
    <recommendedName>
        <fullName evidence="12">NB-ARC domain-containing protein</fullName>
    </recommendedName>
</protein>
<dbReference type="GO" id="GO:0006952">
    <property type="term" value="P:defense response"/>
    <property type="evidence" value="ECO:0007669"/>
    <property type="project" value="UniProtKB-KW"/>
</dbReference>
<evidence type="ECO:0008006" key="12">
    <source>
        <dbReference type="Google" id="ProtNLM"/>
    </source>
</evidence>
<dbReference type="InterPro" id="IPR042197">
    <property type="entry name" value="Apaf_helical"/>
</dbReference>
<evidence type="ECO:0000259" key="8">
    <source>
        <dbReference type="Pfam" id="PF18052"/>
    </source>
</evidence>
<dbReference type="GO" id="GO:0005524">
    <property type="term" value="F:ATP binding"/>
    <property type="evidence" value="ECO:0007669"/>
    <property type="project" value="UniProtKB-KW"/>
</dbReference>
<feature type="domain" description="NB-ARC" evidence="7">
    <location>
        <begin position="274"/>
        <end position="337"/>
    </location>
</feature>
<dbReference type="Pfam" id="PF25019">
    <property type="entry name" value="LRR_R13L1-DRL21"/>
    <property type="match status" value="1"/>
</dbReference>
<accession>A0A2N9F6M4</accession>
<feature type="domain" description="R13L1/DRL21-like LRR repeat region" evidence="10">
    <location>
        <begin position="563"/>
        <end position="630"/>
    </location>
</feature>
<dbReference type="GO" id="GO:0051707">
    <property type="term" value="P:response to other organism"/>
    <property type="evidence" value="ECO:0007669"/>
    <property type="project" value="UniProtKB-ARBA"/>
</dbReference>
<dbReference type="InterPro" id="IPR041118">
    <property type="entry name" value="Rx_N"/>
</dbReference>
<dbReference type="SUPFAM" id="SSF52540">
    <property type="entry name" value="P-loop containing nucleoside triphosphate hydrolases"/>
    <property type="match status" value="1"/>
</dbReference>
<organism evidence="11">
    <name type="scientific">Fagus sylvatica</name>
    <name type="common">Beechnut</name>
    <dbReference type="NCBI Taxonomy" id="28930"/>
    <lineage>
        <taxon>Eukaryota</taxon>
        <taxon>Viridiplantae</taxon>
        <taxon>Streptophyta</taxon>
        <taxon>Embryophyta</taxon>
        <taxon>Tracheophyta</taxon>
        <taxon>Spermatophyta</taxon>
        <taxon>Magnoliopsida</taxon>
        <taxon>eudicotyledons</taxon>
        <taxon>Gunneridae</taxon>
        <taxon>Pentapetalae</taxon>
        <taxon>rosids</taxon>
        <taxon>fabids</taxon>
        <taxon>Fagales</taxon>
        <taxon>Fagaceae</taxon>
        <taxon>Fagus</taxon>
    </lineage>
</organism>
<dbReference type="InterPro" id="IPR027417">
    <property type="entry name" value="P-loop_NTPase"/>
</dbReference>
<keyword evidence="2" id="KW-0677">Repeat</keyword>
<dbReference type="SUPFAM" id="SSF52058">
    <property type="entry name" value="L domain-like"/>
    <property type="match status" value="1"/>
</dbReference>
<feature type="domain" description="Disease resistance protein winged helix" evidence="9">
    <location>
        <begin position="422"/>
        <end position="470"/>
    </location>
</feature>
<keyword evidence="1" id="KW-0433">Leucine-rich repeat</keyword>
<evidence type="ECO:0000256" key="1">
    <source>
        <dbReference type="ARBA" id="ARBA00022614"/>
    </source>
</evidence>
<feature type="domain" description="NB-ARC" evidence="7">
    <location>
        <begin position="190"/>
        <end position="267"/>
    </location>
</feature>
<feature type="domain" description="Disease resistance N-terminal" evidence="8">
    <location>
        <begin position="10"/>
        <end position="100"/>
    </location>
</feature>
<dbReference type="Pfam" id="PF00931">
    <property type="entry name" value="NB-ARC"/>
    <property type="match status" value="2"/>
</dbReference>
<evidence type="ECO:0000256" key="5">
    <source>
        <dbReference type="ARBA" id="ARBA00022840"/>
    </source>
</evidence>
<dbReference type="Gene3D" id="3.80.10.10">
    <property type="entry name" value="Ribonuclease Inhibitor"/>
    <property type="match status" value="2"/>
</dbReference>
<dbReference type="InterPro" id="IPR056789">
    <property type="entry name" value="LRR_R13L1-DRL21"/>
</dbReference>
<evidence type="ECO:0000256" key="2">
    <source>
        <dbReference type="ARBA" id="ARBA00022737"/>
    </source>
</evidence>
<evidence type="ECO:0000256" key="3">
    <source>
        <dbReference type="ARBA" id="ARBA00022741"/>
    </source>
</evidence>
<dbReference type="PRINTS" id="PR00364">
    <property type="entry name" value="DISEASERSIST"/>
</dbReference>
<dbReference type="PANTHER" id="PTHR36766:SF31">
    <property type="entry name" value="DISEASE RESISTANCE RPP13-LIKE PROTEIN 1"/>
    <property type="match status" value="1"/>
</dbReference>
<feature type="signal peptide" evidence="6">
    <location>
        <begin position="1"/>
        <end position="23"/>
    </location>
</feature>
<name>A0A2N9F6M4_FAGSY</name>
<evidence type="ECO:0000256" key="4">
    <source>
        <dbReference type="ARBA" id="ARBA00022821"/>
    </source>
</evidence>
<dbReference type="GO" id="GO:0043531">
    <property type="term" value="F:ADP binding"/>
    <property type="evidence" value="ECO:0007669"/>
    <property type="project" value="InterPro"/>
</dbReference>
<evidence type="ECO:0000313" key="11">
    <source>
        <dbReference type="EMBL" id="SPC86577.1"/>
    </source>
</evidence>
<evidence type="ECO:0000256" key="6">
    <source>
        <dbReference type="SAM" id="SignalP"/>
    </source>
</evidence>
<evidence type="ECO:0000259" key="7">
    <source>
        <dbReference type="Pfam" id="PF00931"/>
    </source>
</evidence>
<evidence type="ECO:0000259" key="10">
    <source>
        <dbReference type="Pfam" id="PF25019"/>
    </source>
</evidence>